<proteinExistence type="inferred from homology"/>
<gene>
    <name evidence="7" type="ORF">J2744_001696</name>
</gene>
<dbReference type="InterPro" id="IPR050121">
    <property type="entry name" value="Cytochrome_P450_monoxygenase"/>
</dbReference>
<protein>
    <submittedName>
        <fullName evidence="7">Cytochrome P450</fullName>
    </submittedName>
</protein>
<evidence type="ECO:0000313" key="7">
    <source>
        <dbReference type="EMBL" id="MBP1902013.1"/>
    </source>
</evidence>
<dbReference type="GO" id="GO:0020037">
    <property type="term" value="F:heme binding"/>
    <property type="evidence" value="ECO:0007669"/>
    <property type="project" value="InterPro"/>
</dbReference>
<dbReference type="PANTHER" id="PTHR24305:SF166">
    <property type="entry name" value="CYTOCHROME P450 12A4, MITOCHONDRIAL-RELATED"/>
    <property type="match status" value="1"/>
</dbReference>
<evidence type="ECO:0000256" key="5">
    <source>
        <dbReference type="RuleBase" id="RU000461"/>
    </source>
</evidence>
<dbReference type="Gene3D" id="1.10.630.10">
    <property type="entry name" value="Cytochrome P450"/>
    <property type="match status" value="1"/>
</dbReference>
<keyword evidence="8" id="KW-1185">Reference proteome</keyword>
<dbReference type="InterPro" id="IPR036396">
    <property type="entry name" value="Cyt_P450_sf"/>
</dbReference>
<dbReference type="PRINTS" id="PR00385">
    <property type="entry name" value="P450"/>
</dbReference>
<reference evidence="7 8" key="1">
    <citation type="submission" date="2021-03" db="EMBL/GenBank/DDBJ databases">
        <title>Genomic Encyclopedia of Type Strains, Phase IV (KMG-IV): sequencing the most valuable type-strain genomes for metagenomic binning, comparative biology and taxonomic classification.</title>
        <authorList>
            <person name="Goeker M."/>
        </authorList>
    </citation>
    <scope>NUCLEOTIDE SEQUENCE [LARGE SCALE GENOMIC DNA]</scope>
    <source>
        <strain evidence="7 8">DSM 12287</strain>
    </source>
</reference>
<comment type="cofactor">
    <cofactor evidence="1">
        <name>heme</name>
        <dbReference type="ChEBI" id="CHEBI:30413"/>
    </cofactor>
</comment>
<feature type="region of interest" description="Disordered" evidence="6">
    <location>
        <begin position="473"/>
        <end position="508"/>
    </location>
</feature>
<keyword evidence="3 5" id="KW-0479">Metal-binding</keyword>
<dbReference type="InterPro" id="IPR002403">
    <property type="entry name" value="Cyt_P450_E_grp-IV"/>
</dbReference>
<dbReference type="AlphaFoldDB" id="A0A8J7R9B8"/>
<dbReference type="RefSeq" id="WP_209546614.1">
    <property type="nucleotide sequence ID" value="NZ_BAAADX010000002.1"/>
</dbReference>
<name>A0A8J7R9B8_9EURY</name>
<evidence type="ECO:0000256" key="6">
    <source>
        <dbReference type="SAM" id="MobiDB-lite"/>
    </source>
</evidence>
<dbReference type="InterPro" id="IPR017972">
    <property type="entry name" value="Cyt_P450_CS"/>
</dbReference>
<dbReference type="Proteomes" id="UP000770586">
    <property type="component" value="Unassembled WGS sequence"/>
</dbReference>
<dbReference type="PRINTS" id="PR00465">
    <property type="entry name" value="EP450IV"/>
</dbReference>
<keyword evidence="5" id="KW-0560">Oxidoreductase</keyword>
<keyword evidence="5" id="KW-0503">Monooxygenase</keyword>
<dbReference type="InterPro" id="IPR001128">
    <property type="entry name" value="Cyt_P450"/>
</dbReference>
<dbReference type="PANTHER" id="PTHR24305">
    <property type="entry name" value="CYTOCHROME P450"/>
    <property type="match status" value="1"/>
</dbReference>
<comment type="caution">
    <text evidence="7">The sequence shown here is derived from an EMBL/GenBank/DDBJ whole genome shotgun (WGS) entry which is preliminary data.</text>
</comment>
<dbReference type="OrthoDB" id="9881at2157"/>
<evidence type="ECO:0000256" key="1">
    <source>
        <dbReference type="ARBA" id="ARBA00001971"/>
    </source>
</evidence>
<evidence type="ECO:0000256" key="2">
    <source>
        <dbReference type="ARBA" id="ARBA00010617"/>
    </source>
</evidence>
<dbReference type="GO" id="GO:0005506">
    <property type="term" value="F:iron ion binding"/>
    <property type="evidence" value="ECO:0007669"/>
    <property type="project" value="InterPro"/>
</dbReference>
<dbReference type="EMBL" id="JAGGKE010000006">
    <property type="protein sequence ID" value="MBP1902013.1"/>
    <property type="molecule type" value="Genomic_DNA"/>
</dbReference>
<dbReference type="GO" id="GO:0016705">
    <property type="term" value="F:oxidoreductase activity, acting on paired donors, with incorporation or reduction of molecular oxygen"/>
    <property type="evidence" value="ECO:0007669"/>
    <property type="project" value="InterPro"/>
</dbReference>
<dbReference type="SUPFAM" id="SSF48264">
    <property type="entry name" value="Cytochrome P450"/>
    <property type="match status" value="1"/>
</dbReference>
<evidence type="ECO:0000256" key="4">
    <source>
        <dbReference type="ARBA" id="ARBA00023004"/>
    </source>
</evidence>
<dbReference type="GO" id="GO:0004497">
    <property type="term" value="F:monooxygenase activity"/>
    <property type="evidence" value="ECO:0007669"/>
    <property type="project" value="UniProtKB-KW"/>
</dbReference>
<feature type="compositionally biased region" description="Basic and acidic residues" evidence="6">
    <location>
        <begin position="18"/>
        <end position="36"/>
    </location>
</feature>
<feature type="region of interest" description="Disordered" evidence="6">
    <location>
        <begin position="1"/>
        <end position="46"/>
    </location>
</feature>
<accession>A0A8J7R9B8</accession>
<dbReference type="PROSITE" id="PS00086">
    <property type="entry name" value="CYTOCHROME_P450"/>
    <property type="match status" value="1"/>
</dbReference>
<evidence type="ECO:0000313" key="8">
    <source>
        <dbReference type="Proteomes" id="UP000770586"/>
    </source>
</evidence>
<evidence type="ECO:0000256" key="3">
    <source>
        <dbReference type="ARBA" id="ARBA00022723"/>
    </source>
</evidence>
<keyword evidence="5" id="KW-0349">Heme</keyword>
<sequence>MGQTTTRSDDDSNPSTERTADGADPSTKRTADDADPPRPPAPGGLPLLGNVYELASDALGFYERRAATHGGVVRYDVFGTESYLVTDPEAIRRILVDDHDRYEKGAMPRDQLGGLLGDGLFLAEGDDWREQRTAIRSAFFREQVAEYGDPMVDHARRAAASWDDGDVVDVHAAATDYAFDVLAESLLGSDVERERETVRAAAESVTERFDTRRLTSFLPAWVPTPTNRRYRRRLAALRSTIRDLVAERRAAGAPANPGEADDLLGTLVAAADLGAMDDDRLVDNAVTFLFAGHETSALGLTYTLYCLADRPAFQRRVRREVAALDGDPAPADLRECPALTAAVDEALRLYPPVHSFFREPTEPVTLGGHRVPAGVVLTLSPWAVHRDDRWWDDPTTYRPERWLRDGAAGAVHGDDAPGPAVGERPEYAYFPFGGGPRHCIGMRFARQELRLATATVLRRLRLEPVTTDLSVRASANTRPAGPVRVRVRDRPAEADDGPAAARSPVGGE</sequence>
<dbReference type="Pfam" id="PF00067">
    <property type="entry name" value="p450"/>
    <property type="match status" value="1"/>
</dbReference>
<keyword evidence="4 5" id="KW-0408">Iron</keyword>
<organism evidence="7 8">
    <name type="scientific">Halorubrum trapanicum</name>
    <dbReference type="NCBI Taxonomy" id="29284"/>
    <lineage>
        <taxon>Archaea</taxon>
        <taxon>Methanobacteriati</taxon>
        <taxon>Methanobacteriota</taxon>
        <taxon>Stenosarchaea group</taxon>
        <taxon>Halobacteria</taxon>
        <taxon>Halobacteriales</taxon>
        <taxon>Haloferacaceae</taxon>
        <taxon>Halorubrum</taxon>
    </lineage>
</organism>
<comment type="similarity">
    <text evidence="2 5">Belongs to the cytochrome P450 family.</text>
</comment>